<dbReference type="InterPro" id="IPR006350">
    <property type="entry name" value="Intron_endoG1"/>
</dbReference>
<reference evidence="5" key="1">
    <citation type="submission" date="2020-04" db="EMBL/GenBank/DDBJ databases">
        <authorList>
            <person name="Chiriac C."/>
            <person name="Salcher M."/>
            <person name="Ghai R."/>
            <person name="Kavagutti S V."/>
        </authorList>
    </citation>
    <scope>NUCLEOTIDE SEQUENCE</scope>
</reference>
<dbReference type="Gene3D" id="3.40.1440.10">
    <property type="entry name" value="GIY-YIG endonuclease"/>
    <property type="match status" value="1"/>
</dbReference>
<evidence type="ECO:0000256" key="1">
    <source>
        <dbReference type="ARBA" id="ARBA00001946"/>
    </source>
</evidence>
<evidence type="ECO:0000256" key="2">
    <source>
        <dbReference type="ARBA" id="ARBA00010045"/>
    </source>
</evidence>
<organism evidence="5">
    <name type="scientific">uncultured Caudovirales phage</name>
    <dbReference type="NCBI Taxonomy" id="2100421"/>
    <lineage>
        <taxon>Viruses</taxon>
        <taxon>Duplodnaviria</taxon>
        <taxon>Heunggongvirae</taxon>
        <taxon>Uroviricota</taxon>
        <taxon>Caudoviricetes</taxon>
        <taxon>Peduoviridae</taxon>
        <taxon>Maltschvirus</taxon>
        <taxon>Maltschvirus maltsch</taxon>
    </lineage>
</organism>
<accession>A0A6J5LFT1</accession>
<keyword evidence="5" id="KW-0255">Endonuclease</keyword>
<dbReference type="SMART" id="SM00465">
    <property type="entry name" value="GIYc"/>
    <property type="match status" value="1"/>
</dbReference>
<gene>
    <name evidence="5" type="ORF">UFOVP250_179</name>
</gene>
<comment type="cofactor">
    <cofactor evidence="1">
        <name>Mg(2+)</name>
        <dbReference type="ChEBI" id="CHEBI:18420"/>
    </cofactor>
</comment>
<feature type="domain" description="GIY-YIG" evidence="4">
    <location>
        <begin position="2"/>
        <end position="86"/>
    </location>
</feature>
<proteinExistence type="predicted"/>
<dbReference type="GO" id="GO:0003677">
    <property type="term" value="F:DNA binding"/>
    <property type="evidence" value="ECO:0007669"/>
    <property type="project" value="InterPro"/>
</dbReference>
<dbReference type="InterPro" id="IPR035901">
    <property type="entry name" value="GIY-YIG_endonuc_sf"/>
</dbReference>
<dbReference type="Gene3D" id="1.10.10.10">
    <property type="entry name" value="Winged helix-like DNA-binding domain superfamily/Winged helix DNA-binding domain"/>
    <property type="match status" value="1"/>
</dbReference>
<dbReference type="SUPFAM" id="SSF64496">
    <property type="entry name" value="DNA-binding domain of intron-encoded endonucleases"/>
    <property type="match status" value="1"/>
</dbReference>
<evidence type="ECO:0000259" key="4">
    <source>
        <dbReference type="PROSITE" id="PS50164"/>
    </source>
</evidence>
<protein>
    <submittedName>
        <fullName evidence="5">GrpIintron_endo, group I intron endonuclease</fullName>
    </submittedName>
</protein>
<comment type="similarity">
    <text evidence="2">To endonucleases of group I introns of fungi and phage.</text>
</comment>
<evidence type="ECO:0000313" key="5">
    <source>
        <dbReference type="EMBL" id="CAB4133434.1"/>
    </source>
</evidence>
<dbReference type="InterPro" id="IPR036388">
    <property type="entry name" value="WH-like_DNA-bd_sf"/>
</dbReference>
<dbReference type="Pfam" id="PF07460">
    <property type="entry name" value="NUMOD3"/>
    <property type="match status" value="1"/>
</dbReference>
<dbReference type="InterPro" id="IPR000305">
    <property type="entry name" value="GIY-YIG_endonuc"/>
</dbReference>
<dbReference type="NCBIfam" id="TIGR01453">
    <property type="entry name" value="grpIintron_endo"/>
    <property type="match status" value="1"/>
</dbReference>
<dbReference type="GO" id="GO:0004519">
    <property type="term" value="F:endonuclease activity"/>
    <property type="evidence" value="ECO:0007669"/>
    <property type="project" value="UniProtKB-KW"/>
</dbReference>
<dbReference type="InterPro" id="IPR003611">
    <property type="entry name" value="NUMOD3"/>
</dbReference>
<dbReference type="Pfam" id="PF01541">
    <property type="entry name" value="GIY-YIG"/>
    <property type="match status" value="1"/>
</dbReference>
<dbReference type="EMBL" id="LR796270">
    <property type="protein sequence ID" value="CAB4133434.1"/>
    <property type="molecule type" value="Genomic_DNA"/>
</dbReference>
<sequence length="226" mass="26414">MEIYKIYKISNKINNHFYIGYTKLSLEKRFKLHTNSKTLKMPIVLAIKKYGVNNFFIEMLHEFDNKNDAVNCEIKLINDLKPHYNIHCGGTGGSMYGTMNGMFGKKHTDIWLKNKSESMMGEKNPMFNKTHTNEVKLKLSQMKKGNTPWNKGKTNVYTKEIIEKLKKPKTQEHKNKLKKQYTFISPDGKIIIVKGLTEFCEKNNLNKGAMSEVWNGKRKYHKGWKI</sequence>
<evidence type="ECO:0000256" key="3">
    <source>
        <dbReference type="ARBA" id="ARBA00022842"/>
    </source>
</evidence>
<dbReference type="SUPFAM" id="SSF82771">
    <property type="entry name" value="GIY-YIG endonuclease"/>
    <property type="match status" value="1"/>
</dbReference>
<keyword evidence="3" id="KW-0460">Magnesium</keyword>
<dbReference type="PROSITE" id="PS50164">
    <property type="entry name" value="GIY_YIG"/>
    <property type="match status" value="1"/>
</dbReference>
<keyword evidence="5" id="KW-0378">Hydrolase</keyword>
<name>A0A6J5LFT1_9CAUD</name>
<keyword evidence="5" id="KW-0540">Nuclease</keyword>